<name>A0ABQ2B408_9MICO</name>
<dbReference type="SUPFAM" id="SSF50475">
    <property type="entry name" value="FMN-binding split barrel"/>
    <property type="match status" value="1"/>
</dbReference>
<protein>
    <recommendedName>
        <fullName evidence="3">Pyridoxamine 5'-phosphate oxidase family protein</fullName>
    </recommendedName>
</protein>
<sequence>MHDQSHQSTSVLTDDECWEFLDLQPIGRLATAVGGVPEIFPVTFAVADRLVYFKTRPGAKLAELAVNAHVAFEADQWGPDVAYSVVLHGDAEILERDADRAAAEATGLRSYLQDGKNVWVRITPTEVSGRRLSR</sequence>
<reference evidence="2" key="1">
    <citation type="journal article" date="2019" name="Int. J. Syst. Evol. Microbiol.">
        <title>The Global Catalogue of Microorganisms (GCM) 10K type strain sequencing project: providing services to taxonomists for standard genome sequencing and annotation.</title>
        <authorList>
            <consortium name="The Broad Institute Genomics Platform"/>
            <consortium name="The Broad Institute Genome Sequencing Center for Infectious Disease"/>
            <person name="Wu L."/>
            <person name="Ma J."/>
        </authorList>
    </citation>
    <scope>NUCLEOTIDE SEQUENCE [LARGE SCALE GENOMIC DNA]</scope>
    <source>
        <strain evidence="2">CCM 8653</strain>
    </source>
</reference>
<proteinExistence type="predicted"/>
<accession>A0ABQ2B408</accession>
<dbReference type="Gene3D" id="2.30.110.10">
    <property type="entry name" value="Electron Transport, Fmn-binding Protein, Chain A"/>
    <property type="match status" value="1"/>
</dbReference>
<dbReference type="Pfam" id="PF12900">
    <property type="entry name" value="Pyridox_ox_2"/>
    <property type="match status" value="1"/>
</dbReference>
<dbReference type="InterPro" id="IPR024747">
    <property type="entry name" value="Pyridox_Oxase-rel"/>
</dbReference>
<dbReference type="EMBL" id="BMDG01000001">
    <property type="protein sequence ID" value="GGI04596.1"/>
    <property type="molecule type" value="Genomic_DNA"/>
</dbReference>
<evidence type="ECO:0008006" key="3">
    <source>
        <dbReference type="Google" id="ProtNLM"/>
    </source>
</evidence>
<dbReference type="RefSeq" id="WP_188521775.1">
    <property type="nucleotide sequence ID" value="NZ_BMDG01000001.1"/>
</dbReference>
<gene>
    <name evidence="1" type="ORF">GCM10007368_01950</name>
</gene>
<keyword evidence="2" id="KW-1185">Reference proteome</keyword>
<dbReference type="InterPro" id="IPR012349">
    <property type="entry name" value="Split_barrel_FMN-bd"/>
</dbReference>
<evidence type="ECO:0000313" key="2">
    <source>
        <dbReference type="Proteomes" id="UP000632535"/>
    </source>
</evidence>
<evidence type="ECO:0000313" key="1">
    <source>
        <dbReference type="EMBL" id="GGI04596.1"/>
    </source>
</evidence>
<organism evidence="1 2">
    <name type="scientific">Isoptericola cucumis</name>
    <dbReference type="NCBI Taxonomy" id="1776856"/>
    <lineage>
        <taxon>Bacteria</taxon>
        <taxon>Bacillati</taxon>
        <taxon>Actinomycetota</taxon>
        <taxon>Actinomycetes</taxon>
        <taxon>Micrococcales</taxon>
        <taxon>Promicromonosporaceae</taxon>
        <taxon>Isoptericola</taxon>
    </lineage>
</organism>
<comment type="caution">
    <text evidence="1">The sequence shown here is derived from an EMBL/GenBank/DDBJ whole genome shotgun (WGS) entry which is preliminary data.</text>
</comment>
<dbReference type="Proteomes" id="UP000632535">
    <property type="component" value="Unassembled WGS sequence"/>
</dbReference>